<reference evidence="2 3" key="1">
    <citation type="submission" date="2016-07" db="EMBL/GenBank/DDBJ databases">
        <title>Characterization of isolates of Eisenbergiella tayi derived from blood cultures, using whole genome sequencing.</title>
        <authorList>
            <person name="Burdz T."/>
            <person name="Wiebe D."/>
            <person name="Huynh C."/>
            <person name="Bernard K."/>
        </authorList>
    </citation>
    <scope>NUCLEOTIDE SEQUENCE [LARGE SCALE GENOMIC DNA]</scope>
    <source>
        <strain evidence="2 3">NML 110608</strain>
    </source>
</reference>
<gene>
    <name evidence="2" type="ORF">BEI61_05450</name>
</gene>
<keyword evidence="1" id="KW-1133">Transmembrane helix</keyword>
<dbReference type="EMBL" id="MCGH01000004">
    <property type="protein sequence ID" value="ODM02289.1"/>
    <property type="molecule type" value="Genomic_DNA"/>
</dbReference>
<accession>A0A1E3A0W3</accession>
<feature type="transmembrane region" description="Helical" evidence="1">
    <location>
        <begin position="35"/>
        <end position="55"/>
    </location>
</feature>
<evidence type="ECO:0000256" key="1">
    <source>
        <dbReference type="SAM" id="Phobius"/>
    </source>
</evidence>
<evidence type="ECO:0000313" key="2">
    <source>
        <dbReference type="EMBL" id="ODM02289.1"/>
    </source>
</evidence>
<keyword evidence="1" id="KW-0472">Membrane</keyword>
<dbReference type="PATRIC" id="fig|1432052.4.peg.6061"/>
<dbReference type="Pfam" id="PF18975">
    <property type="entry name" value="DUF5711"/>
    <property type="match status" value="1"/>
</dbReference>
<dbReference type="Proteomes" id="UP000094067">
    <property type="component" value="Unassembled WGS sequence"/>
</dbReference>
<keyword evidence="1" id="KW-0812">Transmembrane</keyword>
<dbReference type="SUPFAM" id="SSF82171">
    <property type="entry name" value="DPP6 N-terminal domain-like"/>
    <property type="match status" value="1"/>
</dbReference>
<dbReference type="InterPro" id="IPR043765">
    <property type="entry name" value="DUF5711"/>
</dbReference>
<proteinExistence type="predicted"/>
<evidence type="ECO:0000313" key="3">
    <source>
        <dbReference type="Proteomes" id="UP000094067"/>
    </source>
</evidence>
<name>A0A1E3A0W3_9FIRM</name>
<dbReference type="AlphaFoldDB" id="A0A1E3A0W3"/>
<dbReference type="RefSeq" id="WP_069155074.1">
    <property type="nucleotide sequence ID" value="NZ_MCGH01000004.1"/>
</dbReference>
<comment type="caution">
    <text evidence="2">The sequence shown here is derived from an EMBL/GenBank/DDBJ whole genome shotgun (WGS) entry which is preliminary data.</text>
</comment>
<evidence type="ECO:0008006" key="4">
    <source>
        <dbReference type="Google" id="ProtNLM"/>
    </source>
</evidence>
<organism evidence="2 3">
    <name type="scientific">Eisenbergiella tayi</name>
    <dbReference type="NCBI Taxonomy" id="1432052"/>
    <lineage>
        <taxon>Bacteria</taxon>
        <taxon>Bacillati</taxon>
        <taxon>Bacillota</taxon>
        <taxon>Clostridia</taxon>
        <taxon>Lachnospirales</taxon>
        <taxon>Lachnospiraceae</taxon>
        <taxon>Eisenbergiella</taxon>
    </lineage>
</organism>
<protein>
    <recommendedName>
        <fullName evidence="4">WD40 repeat domain-containing protein</fullName>
    </recommendedName>
</protein>
<sequence length="400" mass="44836">MSNVRDYLRKRAERKENKQTAKKVGNLIIKHRMAIISRTILVILLCAALGATIYVQLKNQVFTSYVTLSSVDKQQYDNAVCLNYEKGFLTYSKDGISYTDNKGNAIWNQTFEMQDPMVRIARTRVAVADYNGHIIHNIALSGDAVEIDTNLPIRQFALAENGMVAAILEDTNITWIYLYNSAGEKVAYIKTTMQKSGYPAAVALSPDGKLMAVSYITVESGAAKSSVAFYNFSSVGQNFVDNFASGADYVDAVIPYLTFINGDTAFAVADNRLVIYSGDQRPKSTADVSLEEEIQSIFYNENYIGLVFLDTTGAGKYRLDIYNTSGTVVTSLYFDMDYKDIILYKDIVIIYNETQCTIFNMKGLERFRGEFEKPVLLFSPLSTKKYLTVSKDSIDIIEMK</sequence>